<dbReference type="PANTHER" id="PTHR48085:SF5">
    <property type="entry name" value="CADMIUM_ZINC-TRANSPORTING ATPASE HMA4-RELATED"/>
    <property type="match status" value="1"/>
</dbReference>
<dbReference type="Pfam" id="PF00122">
    <property type="entry name" value="E1-E2_ATPase"/>
    <property type="match status" value="1"/>
</dbReference>
<feature type="transmembrane region" description="Helical" evidence="11">
    <location>
        <begin position="37"/>
        <end position="53"/>
    </location>
</feature>
<keyword evidence="14" id="KW-1185">Reference proteome</keyword>
<dbReference type="GO" id="GO:0005524">
    <property type="term" value="F:ATP binding"/>
    <property type="evidence" value="ECO:0007669"/>
    <property type="project" value="UniProtKB-UniRule"/>
</dbReference>
<dbReference type="SUPFAM" id="SSF56784">
    <property type="entry name" value="HAD-like"/>
    <property type="match status" value="1"/>
</dbReference>
<feature type="transmembrane region" description="Helical" evidence="11">
    <location>
        <begin position="234"/>
        <end position="256"/>
    </location>
</feature>
<dbReference type="GO" id="GO:0016887">
    <property type="term" value="F:ATP hydrolysis activity"/>
    <property type="evidence" value="ECO:0007669"/>
    <property type="project" value="InterPro"/>
</dbReference>
<keyword evidence="6" id="KW-1278">Translocase</keyword>
<name>A0A1U7NL17_9FIRM</name>
<feature type="transmembrane region" description="Helical" evidence="11">
    <location>
        <begin position="568"/>
        <end position="588"/>
    </location>
</feature>
<feature type="transmembrane region" description="Helical" evidence="11">
    <location>
        <begin position="594"/>
        <end position="612"/>
    </location>
</feature>
<comment type="subcellular location">
    <subcellularLocation>
        <location evidence="1">Cell membrane</location>
        <topology evidence="1">Multi-pass membrane protein</topology>
    </subcellularLocation>
</comment>
<dbReference type="CDD" id="cd07548">
    <property type="entry name" value="P-type_ATPase-Cd_Zn_Co_like"/>
    <property type="match status" value="1"/>
</dbReference>
<keyword evidence="7 11" id="KW-1133">Transmembrane helix</keyword>
<keyword evidence="5 11" id="KW-0479">Metal-binding</keyword>
<dbReference type="Gene3D" id="2.70.150.10">
    <property type="entry name" value="Calcium-transporting ATPase, cytoplasmic transduction domain A"/>
    <property type="match status" value="1"/>
</dbReference>
<dbReference type="Proteomes" id="UP000186705">
    <property type="component" value="Unassembled WGS sequence"/>
</dbReference>
<dbReference type="NCBIfam" id="TIGR01525">
    <property type="entry name" value="ATPase-IB_hvy"/>
    <property type="match status" value="1"/>
</dbReference>
<evidence type="ECO:0000256" key="9">
    <source>
        <dbReference type="ARBA" id="ARBA00039103"/>
    </source>
</evidence>
<feature type="transmembrane region" description="Helical" evidence="11">
    <location>
        <begin position="12"/>
        <end position="31"/>
    </location>
</feature>
<proteinExistence type="inferred from homology"/>
<dbReference type="InterPro" id="IPR044492">
    <property type="entry name" value="P_typ_ATPase_HD_dom"/>
</dbReference>
<protein>
    <recommendedName>
        <fullName evidence="9">Cd(2+)-exporting ATPase</fullName>
        <ecNumber evidence="9">7.2.2.21</ecNumber>
    </recommendedName>
</protein>
<comment type="similarity">
    <text evidence="2 11">Belongs to the cation transport ATPase (P-type) (TC 3.A.3) family. Type IB subfamily.</text>
</comment>
<dbReference type="EMBL" id="MPKA01000087">
    <property type="protein sequence ID" value="OLU45287.1"/>
    <property type="molecule type" value="Genomic_DNA"/>
</dbReference>
<accession>A0A1U7NL17</accession>
<dbReference type="InterPro" id="IPR018303">
    <property type="entry name" value="ATPase_P-typ_P_site"/>
</dbReference>
<reference evidence="13 14" key="1">
    <citation type="submission" date="2016-11" db="EMBL/GenBank/DDBJ databases">
        <title>Description of two novel members of the family Erysipelotrichaceae: Ileibacterium lipovorans gen. nov., sp. nov. and Dubosiella newyorkensis, gen. nov., sp. nov.</title>
        <authorList>
            <person name="Cox L.M."/>
            <person name="Sohn J."/>
            <person name="Tyrrell K.L."/>
            <person name="Citron D.M."/>
            <person name="Lawson P.A."/>
            <person name="Patel N.B."/>
            <person name="Iizumi T."/>
            <person name="Perez-Perez G.I."/>
            <person name="Goldstein E.J."/>
            <person name="Blaser M.J."/>
        </authorList>
    </citation>
    <scope>NUCLEOTIDE SEQUENCE [LARGE SCALE GENOMIC DNA]</scope>
    <source>
        <strain evidence="13 14">NYU-BL-A4</strain>
    </source>
</reference>
<dbReference type="PRINTS" id="PR00119">
    <property type="entry name" value="CATATPASE"/>
</dbReference>
<keyword evidence="11" id="KW-0067">ATP-binding</keyword>
<evidence type="ECO:0000313" key="14">
    <source>
        <dbReference type="Proteomes" id="UP000186705"/>
    </source>
</evidence>
<dbReference type="Gene3D" id="3.40.50.1000">
    <property type="entry name" value="HAD superfamily/HAD-like"/>
    <property type="match status" value="1"/>
</dbReference>
<evidence type="ECO:0000256" key="1">
    <source>
        <dbReference type="ARBA" id="ARBA00004651"/>
    </source>
</evidence>
<evidence type="ECO:0000313" key="13">
    <source>
        <dbReference type="EMBL" id="OLU45287.1"/>
    </source>
</evidence>
<dbReference type="PANTHER" id="PTHR48085">
    <property type="entry name" value="CADMIUM/ZINC-TRANSPORTING ATPASE HMA2-RELATED"/>
    <property type="match status" value="1"/>
</dbReference>
<evidence type="ECO:0000256" key="6">
    <source>
        <dbReference type="ARBA" id="ARBA00022967"/>
    </source>
</evidence>
<dbReference type="EC" id="7.2.2.21" evidence="9"/>
<dbReference type="GO" id="GO:0046872">
    <property type="term" value="F:metal ion binding"/>
    <property type="evidence" value="ECO:0007669"/>
    <property type="project" value="UniProtKB-KW"/>
</dbReference>
<evidence type="ECO:0000256" key="7">
    <source>
        <dbReference type="ARBA" id="ARBA00022989"/>
    </source>
</evidence>
<evidence type="ECO:0000259" key="12">
    <source>
        <dbReference type="Pfam" id="PF00122"/>
    </source>
</evidence>
<dbReference type="SUPFAM" id="SSF81653">
    <property type="entry name" value="Calcium ATPase, transduction domain A"/>
    <property type="match status" value="1"/>
</dbReference>
<comment type="caution">
    <text evidence="13">The sequence shown here is derived from an EMBL/GenBank/DDBJ whole genome shotgun (WGS) entry which is preliminary data.</text>
</comment>
<keyword evidence="11" id="KW-1003">Cell membrane</keyword>
<dbReference type="OrthoDB" id="9760364at2"/>
<keyword evidence="11" id="KW-0547">Nucleotide-binding</keyword>
<keyword evidence="4 11" id="KW-0812">Transmembrane</keyword>
<dbReference type="SFLD" id="SFLDS00003">
    <property type="entry name" value="Haloacid_Dehalogenase"/>
    <property type="match status" value="1"/>
</dbReference>
<dbReference type="InterPro" id="IPR023214">
    <property type="entry name" value="HAD_sf"/>
</dbReference>
<dbReference type="NCBIfam" id="TIGR01494">
    <property type="entry name" value="ATPase_P-type"/>
    <property type="match status" value="1"/>
</dbReference>
<dbReference type="SFLD" id="SFLDF00027">
    <property type="entry name" value="p-type_atpase"/>
    <property type="match status" value="1"/>
</dbReference>
<dbReference type="InterPro" id="IPR027256">
    <property type="entry name" value="P-typ_ATPase_IB"/>
</dbReference>
<dbReference type="NCBIfam" id="TIGR01512">
    <property type="entry name" value="ATPase-IB2_Cd"/>
    <property type="match status" value="1"/>
</dbReference>
<dbReference type="InterPro" id="IPR023299">
    <property type="entry name" value="ATPase_P-typ_cyto_dom_N"/>
</dbReference>
<dbReference type="PRINTS" id="PR00941">
    <property type="entry name" value="CDATPASE"/>
</dbReference>
<dbReference type="InterPro" id="IPR001757">
    <property type="entry name" value="P_typ_ATPase"/>
</dbReference>
<dbReference type="InterPro" id="IPR059000">
    <property type="entry name" value="ATPase_P-type_domA"/>
</dbReference>
<dbReference type="InterPro" id="IPR008250">
    <property type="entry name" value="ATPase_P-typ_transduc_dom_A_sf"/>
</dbReference>
<dbReference type="GO" id="GO:0008551">
    <property type="term" value="F:P-type cadmium transporter activity"/>
    <property type="evidence" value="ECO:0007669"/>
    <property type="project" value="UniProtKB-EC"/>
</dbReference>
<keyword evidence="3" id="KW-0104">Cadmium</keyword>
<dbReference type="SFLD" id="SFLDG00002">
    <property type="entry name" value="C1.7:_P-type_atpase_like"/>
    <property type="match status" value="1"/>
</dbReference>
<feature type="transmembrane region" description="Helical" evidence="11">
    <location>
        <begin position="268"/>
        <end position="288"/>
    </location>
</feature>
<dbReference type="FunFam" id="2.70.150.10:FF:000002">
    <property type="entry name" value="Copper-transporting ATPase 1, putative"/>
    <property type="match status" value="1"/>
</dbReference>
<dbReference type="RefSeq" id="WP_076341943.1">
    <property type="nucleotide sequence ID" value="NZ_CAPDDE010000103.1"/>
</dbReference>
<dbReference type="SUPFAM" id="SSF81665">
    <property type="entry name" value="Calcium ATPase, transmembrane domain M"/>
    <property type="match status" value="1"/>
</dbReference>
<dbReference type="Gene3D" id="3.40.1110.10">
    <property type="entry name" value="Calcium-transporting ATPase, cytoplasmic domain N"/>
    <property type="match status" value="1"/>
</dbReference>
<dbReference type="InterPro" id="IPR036412">
    <property type="entry name" value="HAD-like_sf"/>
</dbReference>
<dbReference type="GO" id="GO:0005886">
    <property type="term" value="C:plasma membrane"/>
    <property type="evidence" value="ECO:0007669"/>
    <property type="project" value="UniProtKB-SubCell"/>
</dbReference>
<evidence type="ECO:0000256" key="8">
    <source>
        <dbReference type="ARBA" id="ARBA00023136"/>
    </source>
</evidence>
<gene>
    <name evidence="13" type="ORF">BO225_09100</name>
</gene>
<dbReference type="PROSITE" id="PS00154">
    <property type="entry name" value="ATPASE_E1_E2"/>
    <property type="match status" value="1"/>
</dbReference>
<feature type="domain" description="P-type ATPase A" evidence="12">
    <location>
        <begin position="120"/>
        <end position="218"/>
    </location>
</feature>
<keyword evidence="8 11" id="KW-0472">Membrane</keyword>
<comment type="catalytic activity">
    <reaction evidence="10">
        <text>Cd(2+)(in) + ATP + H2O = Cd(2+)(out) + ADP + phosphate + H(+)</text>
        <dbReference type="Rhea" id="RHEA:12132"/>
        <dbReference type="ChEBI" id="CHEBI:15377"/>
        <dbReference type="ChEBI" id="CHEBI:15378"/>
        <dbReference type="ChEBI" id="CHEBI:30616"/>
        <dbReference type="ChEBI" id="CHEBI:43474"/>
        <dbReference type="ChEBI" id="CHEBI:48775"/>
        <dbReference type="ChEBI" id="CHEBI:456216"/>
        <dbReference type="EC" id="7.2.2.21"/>
    </reaction>
</comment>
<sequence>MSKKQKKGLYRIIVTAILYGIAIYSSHAFALNTWQTMLVYLIPYLLISYDVLIKSAENIFHGEVFDENFLMSLASIGAIALKEYPEAVAVMLFYQVGEWFQSYAVDRSRKSIASLMDIRPDYANIEINGKIEEVDPEEVKVGDVIVINPGERVPLDGTVIKGTSFLDTSALTGESVPRSAKEGSEVISGCINQSGVLYVKVSKPYVDSTVAKILDLVENASNKKSRSEQFITRFARIYTPVVVFLALALAIIPSLFDGQWNVWVYRSLSFLVTSCPCALVISVPLSFFGGIGGASRKGILVKGSNYLQMLSEVKTIVFDKTGTLTKGNFQVTNVLPVDMNSEQLLQLAASVEAYSTHPIALSIQKAAQKPTKPFDVLDVQEVAGHGMKAKVDGKEVMIGNEKMMRSIGLESLPQGDGFGTCVYVCVEKKYAGMIEIADEVKEDSKVAIDLLRNYGVKKFIMLTGDSESVAQKVADHLGIDEYHASLLPAQKVEYLDQILDQRDPKEKVAFVGDGINDAPVLTQTDVGIAMGALGSDAAIEAADIVLMEDQLSQIVTAMKISKKTLSIVYQNIIFALGIKILVLIFAALGITNMWVAVFADVGVAILAILNAMRAMKVDA</sequence>
<evidence type="ECO:0000256" key="10">
    <source>
        <dbReference type="ARBA" id="ARBA00049338"/>
    </source>
</evidence>
<dbReference type="InterPro" id="IPR051014">
    <property type="entry name" value="Cation_Transport_ATPase_IB"/>
</dbReference>
<organism evidence="13 14">
    <name type="scientific">Dubosiella newyorkensis</name>
    <dbReference type="NCBI Taxonomy" id="1862672"/>
    <lineage>
        <taxon>Bacteria</taxon>
        <taxon>Bacillati</taxon>
        <taxon>Bacillota</taxon>
        <taxon>Erysipelotrichia</taxon>
        <taxon>Erysipelotrichales</taxon>
        <taxon>Erysipelotrichaceae</taxon>
        <taxon>Dubosiella</taxon>
    </lineage>
</organism>
<evidence type="ECO:0000256" key="4">
    <source>
        <dbReference type="ARBA" id="ARBA00022692"/>
    </source>
</evidence>
<dbReference type="GeneID" id="78276095"/>
<evidence type="ECO:0000256" key="2">
    <source>
        <dbReference type="ARBA" id="ARBA00006024"/>
    </source>
</evidence>
<dbReference type="Pfam" id="PF00702">
    <property type="entry name" value="Hydrolase"/>
    <property type="match status" value="1"/>
</dbReference>
<dbReference type="InterPro" id="IPR023298">
    <property type="entry name" value="ATPase_P-typ_TM_dom_sf"/>
</dbReference>
<dbReference type="STRING" id="1862672.BO225_09100"/>
<evidence type="ECO:0000256" key="5">
    <source>
        <dbReference type="ARBA" id="ARBA00022723"/>
    </source>
</evidence>
<evidence type="ECO:0000256" key="3">
    <source>
        <dbReference type="ARBA" id="ARBA00022539"/>
    </source>
</evidence>
<evidence type="ECO:0000256" key="11">
    <source>
        <dbReference type="RuleBase" id="RU362081"/>
    </source>
</evidence>
<dbReference type="AlphaFoldDB" id="A0A1U7NL17"/>